<name>A0AAW5P2W9_9BACE</name>
<evidence type="ECO:0000313" key="7">
    <source>
        <dbReference type="EMBL" id="MCS2795088.1"/>
    </source>
</evidence>
<evidence type="ECO:0000256" key="4">
    <source>
        <dbReference type="ARBA" id="ARBA00023136"/>
    </source>
</evidence>
<proteinExistence type="inferred from homology"/>
<dbReference type="Gene3D" id="1.25.40.390">
    <property type="match status" value="1"/>
</dbReference>
<reference evidence="7" key="1">
    <citation type="submission" date="2022-08" db="EMBL/GenBank/DDBJ databases">
        <title>Genome Sequencing of Bacteroides fragilis Group Isolates with Nanopore Technology.</title>
        <authorList>
            <person name="Tisza M.J."/>
            <person name="Smith D."/>
            <person name="Dekker J.P."/>
        </authorList>
    </citation>
    <scope>NUCLEOTIDE SEQUENCE</scope>
    <source>
        <strain evidence="7">BFG-351</strain>
    </source>
</reference>
<dbReference type="SUPFAM" id="SSF48452">
    <property type="entry name" value="TPR-like"/>
    <property type="match status" value="1"/>
</dbReference>
<dbReference type="Pfam" id="PF07980">
    <property type="entry name" value="SusD_RagB"/>
    <property type="match status" value="1"/>
</dbReference>
<evidence type="ECO:0000256" key="5">
    <source>
        <dbReference type="ARBA" id="ARBA00023237"/>
    </source>
</evidence>
<comment type="similarity">
    <text evidence="2">Belongs to the SusD family.</text>
</comment>
<dbReference type="AlphaFoldDB" id="A0AAW5P2W9"/>
<dbReference type="InterPro" id="IPR011990">
    <property type="entry name" value="TPR-like_helical_dom_sf"/>
</dbReference>
<gene>
    <name evidence="7" type="ORF">NXW97_24385</name>
</gene>
<dbReference type="InterPro" id="IPR012944">
    <property type="entry name" value="SusD_RagB_dom"/>
</dbReference>
<sequence length="69" mass="8134">MGLPILAQQSTWDNYLEDLSKERVCEKRGLEGHRWYDLVRWDIAQKVLNGQRLHGIKIEKPVQAFFIPV</sequence>
<evidence type="ECO:0000256" key="2">
    <source>
        <dbReference type="ARBA" id="ARBA00006275"/>
    </source>
</evidence>
<evidence type="ECO:0000256" key="1">
    <source>
        <dbReference type="ARBA" id="ARBA00004442"/>
    </source>
</evidence>
<keyword evidence="5" id="KW-0998">Cell outer membrane</keyword>
<evidence type="ECO:0000313" key="8">
    <source>
        <dbReference type="Proteomes" id="UP001204548"/>
    </source>
</evidence>
<dbReference type="RefSeq" id="WP_258991035.1">
    <property type="nucleotide sequence ID" value="NZ_JANUTS010000003.1"/>
</dbReference>
<keyword evidence="3" id="KW-0732">Signal</keyword>
<comment type="caution">
    <text evidence="7">The sequence shown here is derived from an EMBL/GenBank/DDBJ whole genome shotgun (WGS) entry which is preliminary data.</text>
</comment>
<dbReference type="EMBL" id="JANUTS010000003">
    <property type="protein sequence ID" value="MCS2795088.1"/>
    <property type="molecule type" value="Genomic_DNA"/>
</dbReference>
<dbReference type="Proteomes" id="UP001204548">
    <property type="component" value="Unassembled WGS sequence"/>
</dbReference>
<feature type="domain" description="RagB/SusD" evidence="6">
    <location>
        <begin position="11"/>
        <end position="55"/>
    </location>
</feature>
<evidence type="ECO:0000259" key="6">
    <source>
        <dbReference type="Pfam" id="PF07980"/>
    </source>
</evidence>
<comment type="subcellular location">
    <subcellularLocation>
        <location evidence="1">Cell outer membrane</location>
    </subcellularLocation>
</comment>
<protein>
    <submittedName>
        <fullName evidence="7">RagB/SusD family nutrient uptake outer membrane protein</fullName>
    </submittedName>
</protein>
<evidence type="ECO:0000256" key="3">
    <source>
        <dbReference type="ARBA" id="ARBA00022729"/>
    </source>
</evidence>
<organism evidence="7 8">
    <name type="scientific">Bacteroides faecis</name>
    <dbReference type="NCBI Taxonomy" id="674529"/>
    <lineage>
        <taxon>Bacteria</taxon>
        <taxon>Pseudomonadati</taxon>
        <taxon>Bacteroidota</taxon>
        <taxon>Bacteroidia</taxon>
        <taxon>Bacteroidales</taxon>
        <taxon>Bacteroidaceae</taxon>
        <taxon>Bacteroides</taxon>
    </lineage>
</organism>
<dbReference type="GO" id="GO:0009279">
    <property type="term" value="C:cell outer membrane"/>
    <property type="evidence" value="ECO:0007669"/>
    <property type="project" value="UniProtKB-SubCell"/>
</dbReference>
<accession>A0AAW5P2W9</accession>
<keyword evidence="4" id="KW-0472">Membrane</keyword>